<dbReference type="InterPro" id="IPR043502">
    <property type="entry name" value="DNA/RNA_pol_sf"/>
</dbReference>
<dbReference type="PANTHER" id="PTHR48475:SF1">
    <property type="entry name" value="RNASE H TYPE-1 DOMAIN-CONTAINING PROTEIN"/>
    <property type="match status" value="1"/>
</dbReference>
<dbReference type="SUPFAM" id="SSF56672">
    <property type="entry name" value="DNA/RNA polymerases"/>
    <property type="match status" value="1"/>
</dbReference>
<dbReference type="EMBL" id="BKCJ010000354">
    <property type="protein sequence ID" value="GEU32436.1"/>
    <property type="molecule type" value="Genomic_DNA"/>
</dbReference>
<accession>A0A6L2J6F4</accession>
<gene>
    <name evidence="1" type="ORF">Tci_004414</name>
</gene>
<sequence length="335" mass="38071">EKCHFMVKEGIVLSHKISKSEIKVDRAKVDVIAKLPRPTSVKGVRGAENLAADHLSRLDNPQQDELKKKEIIETFPLETLGMIAFRGDSSTPWFADFANYHAGNFIVKGMSSQQKKKFFKDVKHYFWDDPYLFKIYVDQVIRRCVQGQEAVDILMACHNGPIGGHHGANLTAKKSLILTSGQVEVSNRGLKRILERTIGENRATWSDKLNDALWAFRTAFKTPIREKTKKIHDSKIKNRVFNIGDRVLLFNSRLKIFSRKLKTCWTGPFTVAYVFPYGTIELSQADGPNFKVTDTSKVDKNKAKRTKSGTGMKRVQEIKVEGEFISNLIPLILYP</sequence>
<dbReference type="PANTHER" id="PTHR48475">
    <property type="entry name" value="RIBONUCLEASE H"/>
    <property type="match status" value="1"/>
</dbReference>
<proteinExistence type="predicted"/>
<comment type="caution">
    <text evidence="1">The sequence shown here is derived from an EMBL/GenBank/DDBJ whole genome shotgun (WGS) entry which is preliminary data.</text>
</comment>
<dbReference type="InterPro" id="IPR036397">
    <property type="entry name" value="RNaseH_sf"/>
</dbReference>
<organism evidence="1">
    <name type="scientific">Tanacetum cinerariifolium</name>
    <name type="common">Dalmatian daisy</name>
    <name type="synonym">Chrysanthemum cinerariifolium</name>
    <dbReference type="NCBI Taxonomy" id="118510"/>
    <lineage>
        <taxon>Eukaryota</taxon>
        <taxon>Viridiplantae</taxon>
        <taxon>Streptophyta</taxon>
        <taxon>Embryophyta</taxon>
        <taxon>Tracheophyta</taxon>
        <taxon>Spermatophyta</taxon>
        <taxon>Magnoliopsida</taxon>
        <taxon>eudicotyledons</taxon>
        <taxon>Gunneridae</taxon>
        <taxon>Pentapetalae</taxon>
        <taxon>asterids</taxon>
        <taxon>campanulids</taxon>
        <taxon>Asterales</taxon>
        <taxon>Asteraceae</taxon>
        <taxon>Asteroideae</taxon>
        <taxon>Anthemideae</taxon>
        <taxon>Anthemidinae</taxon>
        <taxon>Tanacetum</taxon>
    </lineage>
</organism>
<protein>
    <submittedName>
        <fullName evidence="1">Reverse transcriptase domain-containing protein</fullName>
    </submittedName>
</protein>
<name>A0A6L2J6F4_TANCI</name>
<dbReference type="GO" id="GO:0003964">
    <property type="term" value="F:RNA-directed DNA polymerase activity"/>
    <property type="evidence" value="ECO:0007669"/>
    <property type="project" value="UniProtKB-KW"/>
</dbReference>
<feature type="non-terminal residue" evidence="1">
    <location>
        <position position="1"/>
    </location>
</feature>
<keyword evidence="1" id="KW-0695">RNA-directed DNA polymerase</keyword>
<keyword evidence="1" id="KW-0808">Transferase</keyword>
<evidence type="ECO:0000313" key="1">
    <source>
        <dbReference type="EMBL" id="GEU32436.1"/>
    </source>
</evidence>
<dbReference type="GO" id="GO:0003676">
    <property type="term" value="F:nucleic acid binding"/>
    <property type="evidence" value="ECO:0007669"/>
    <property type="project" value="InterPro"/>
</dbReference>
<dbReference type="Gene3D" id="3.30.420.10">
    <property type="entry name" value="Ribonuclease H-like superfamily/Ribonuclease H"/>
    <property type="match status" value="1"/>
</dbReference>
<dbReference type="AlphaFoldDB" id="A0A6L2J6F4"/>
<reference evidence="1" key="1">
    <citation type="journal article" date="2019" name="Sci. Rep.">
        <title>Draft genome of Tanacetum cinerariifolium, the natural source of mosquito coil.</title>
        <authorList>
            <person name="Yamashiro T."/>
            <person name="Shiraishi A."/>
            <person name="Satake H."/>
            <person name="Nakayama K."/>
        </authorList>
    </citation>
    <scope>NUCLEOTIDE SEQUENCE</scope>
</reference>
<keyword evidence="1" id="KW-0548">Nucleotidyltransferase</keyword>